<keyword evidence="6" id="KW-0804">Transcription</keyword>
<dbReference type="GO" id="GO:0003700">
    <property type="term" value="F:DNA-binding transcription factor activity"/>
    <property type="evidence" value="ECO:0007669"/>
    <property type="project" value="InterPro"/>
</dbReference>
<dbReference type="PRINTS" id="PR00035">
    <property type="entry name" value="HTHGNTR"/>
</dbReference>
<evidence type="ECO:0000313" key="8">
    <source>
        <dbReference type="EMBL" id="SFK56246.1"/>
    </source>
</evidence>
<evidence type="ECO:0000259" key="7">
    <source>
        <dbReference type="PROSITE" id="PS50949"/>
    </source>
</evidence>
<keyword evidence="2" id="KW-0032">Aminotransferase</keyword>
<dbReference type="STRING" id="1884381.SAMN05518846_11585"/>
<keyword evidence="5" id="KW-0238">DNA-binding</keyword>
<name>A0A1I4AKK9_9BACL</name>
<keyword evidence="9" id="KW-1185">Reference proteome</keyword>
<dbReference type="InterPro" id="IPR036388">
    <property type="entry name" value="WH-like_DNA-bd_sf"/>
</dbReference>
<dbReference type="GO" id="GO:0008483">
    <property type="term" value="F:transaminase activity"/>
    <property type="evidence" value="ECO:0007669"/>
    <property type="project" value="UniProtKB-KW"/>
</dbReference>
<keyword evidence="2" id="KW-0808">Transferase</keyword>
<dbReference type="Pfam" id="PF00392">
    <property type="entry name" value="GntR"/>
    <property type="match status" value="1"/>
</dbReference>
<organism evidence="8 9">
    <name type="scientific">Brevibacillus centrosporus</name>
    <dbReference type="NCBI Taxonomy" id="54910"/>
    <lineage>
        <taxon>Bacteria</taxon>
        <taxon>Bacillati</taxon>
        <taxon>Bacillota</taxon>
        <taxon>Bacilli</taxon>
        <taxon>Bacillales</taxon>
        <taxon>Paenibacillaceae</taxon>
        <taxon>Brevibacillus</taxon>
    </lineage>
</organism>
<evidence type="ECO:0000256" key="4">
    <source>
        <dbReference type="ARBA" id="ARBA00023015"/>
    </source>
</evidence>
<dbReference type="Proteomes" id="UP000198915">
    <property type="component" value="Unassembled WGS sequence"/>
</dbReference>
<dbReference type="GO" id="GO:0003677">
    <property type="term" value="F:DNA binding"/>
    <property type="evidence" value="ECO:0007669"/>
    <property type="project" value="UniProtKB-KW"/>
</dbReference>
<dbReference type="PANTHER" id="PTHR46577:SF1">
    <property type="entry name" value="HTH-TYPE TRANSCRIPTIONAL REGULATORY PROTEIN GABR"/>
    <property type="match status" value="1"/>
</dbReference>
<evidence type="ECO:0000256" key="2">
    <source>
        <dbReference type="ARBA" id="ARBA00022576"/>
    </source>
</evidence>
<evidence type="ECO:0000313" key="9">
    <source>
        <dbReference type="Proteomes" id="UP000198915"/>
    </source>
</evidence>
<sequence>MTWITIDRDKPIPLTRQLYTELRGQILRGDRKAQDKLPSTRKMAEDLGISRNVVIEAYEQLFAEGYMESRRFRVLRFCRNLFGAARTQRNPAYFLGRKQGRVLVDHRLSLRRP</sequence>
<dbReference type="EMBL" id="FORT01000015">
    <property type="protein sequence ID" value="SFK56246.1"/>
    <property type="molecule type" value="Genomic_DNA"/>
</dbReference>
<dbReference type="SMART" id="SM00345">
    <property type="entry name" value="HTH_GNTR"/>
    <property type="match status" value="1"/>
</dbReference>
<keyword evidence="3" id="KW-0663">Pyridoxal phosphate</keyword>
<dbReference type="CDD" id="cd07377">
    <property type="entry name" value="WHTH_GntR"/>
    <property type="match status" value="1"/>
</dbReference>
<feature type="domain" description="HTH gntR-type" evidence="7">
    <location>
        <begin position="12"/>
        <end position="80"/>
    </location>
</feature>
<dbReference type="InterPro" id="IPR051446">
    <property type="entry name" value="HTH_trans_reg/aminotransferase"/>
</dbReference>
<protein>
    <submittedName>
        <fullName evidence="8">Regulatory protein, gntR family</fullName>
    </submittedName>
</protein>
<accession>A0A1I4AKK9</accession>
<dbReference type="InterPro" id="IPR000524">
    <property type="entry name" value="Tscrpt_reg_HTH_GntR"/>
</dbReference>
<dbReference type="Gene3D" id="1.10.10.10">
    <property type="entry name" value="Winged helix-like DNA-binding domain superfamily/Winged helix DNA-binding domain"/>
    <property type="match status" value="1"/>
</dbReference>
<dbReference type="PANTHER" id="PTHR46577">
    <property type="entry name" value="HTH-TYPE TRANSCRIPTIONAL REGULATORY PROTEIN GABR"/>
    <property type="match status" value="1"/>
</dbReference>
<keyword evidence="4" id="KW-0805">Transcription regulation</keyword>
<evidence type="ECO:0000256" key="6">
    <source>
        <dbReference type="ARBA" id="ARBA00023163"/>
    </source>
</evidence>
<proteinExistence type="predicted"/>
<comment type="cofactor">
    <cofactor evidence="1">
        <name>pyridoxal 5'-phosphate</name>
        <dbReference type="ChEBI" id="CHEBI:597326"/>
    </cofactor>
</comment>
<dbReference type="SUPFAM" id="SSF46785">
    <property type="entry name" value="Winged helix' DNA-binding domain"/>
    <property type="match status" value="1"/>
</dbReference>
<dbReference type="RefSeq" id="WP_412680589.1">
    <property type="nucleotide sequence ID" value="NZ_JARTKD010000019.1"/>
</dbReference>
<dbReference type="InterPro" id="IPR036390">
    <property type="entry name" value="WH_DNA-bd_sf"/>
</dbReference>
<evidence type="ECO:0000256" key="5">
    <source>
        <dbReference type="ARBA" id="ARBA00023125"/>
    </source>
</evidence>
<evidence type="ECO:0000256" key="3">
    <source>
        <dbReference type="ARBA" id="ARBA00022898"/>
    </source>
</evidence>
<reference evidence="9" key="1">
    <citation type="submission" date="2016-10" db="EMBL/GenBank/DDBJ databases">
        <authorList>
            <person name="Varghese N."/>
            <person name="Submissions S."/>
        </authorList>
    </citation>
    <scope>NUCLEOTIDE SEQUENCE [LARGE SCALE GENOMIC DNA]</scope>
    <source>
        <strain evidence="9">OK042</strain>
    </source>
</reference>
<gene>
    <name evidence="8" type="ORF">SAMN05518846_11585</name>
</gene>
<dbReference type="AlphaFoldDB" id="A0A1I4AKK9"/>
<dbReference type="PROSITE" id="PS50949">
    <property type="entry name" value="HTH_GNTR"/>
    <property type="match status" value="1"/>
</dbReference>
<evidence type="ECO:0000256" key="1">
    <source>
        <dbReference type="ARBA" id="ARBA00001933"/>
    </source>
</evidence>